<dbReference type="InterPro" id="IPR023997">
    <property type="entry name" value="TonB-dep_OMP_SusC/RagA_CS"/>
</dbReference>
<dbReference type="Proteomes" id="UP001501243">
    <property type="component" value="Unassembled WGS sequence"/>
</dbReference>
<comment type="caution">
    <text evidence="5">The sequence shown here is derived from an EMBL/GenBank/DDBJ whole genome shotgun (WGS) entry which is preliminary data.</text>
</comment>
<dbReference type="InterPro" id="IPR012910">
    <property type="entry name" value="Plug_dom"/>
</dbReference>
<dbReference type="InterPro" id="IPR037066">
    <property type="entry name" value="Plug_dom_sf"/>
</dbReference>
<dbReference type="SUPFAM" id="SSF49464">
    <property type="entry name" value="Carboxypeptidase regulatory domain-like"/>
    <property type="match status" value="1"/>
</dbReference>
<dbReference type="Pfam" id="PF07715">
    <property type="entry name" value="Plug"/>
    <property type="match status" value="1"/>
</dbReference>
<dbReference type="SUPFAM" id="SSF56935">
    <property type="entry name" value="Porins"/>
    <property type="match status" value="1"/>
</dbReference>
<dbReference type="Gene3D" id="3.55.50.30">
    <property type="match status" value="1"/>
</dbReference>
<evidence type="ECO:0000259" key="4">
    <source>
        <dbReference type="Pfam" id="PF16344"/>
    </source>
</evidence>
<evidence type="ECO:0000256" key="2">
    <source>
        <dbReference type="SAM" id="MobiDB-lite"/>
    </source>
</evidence>
<keyword evidence="1" id="KW-1134">Transmembrane beta strand</keyword>
<evidence type="ECO:0000259" key="3">
    <source>
        <dbReference type="Pfam" id="PF07715"/>
    </source>
</evidence>
<dbReference type="PROSITE" id="PS52016">
    <property type="entry name" value="TONB_DEPENDENT_REC_3"/>
    <property type="match status" value="1"/>
</dbReference>
<dbReference type="NCBIfam" id="TIGR04057">
    <property type="entry name" value="SusC_RagA_signa"/>
    <property type="match status" value="1"/>
</dbReference>
<accession>A0ABP8Q379</accession>
<keyword evidence="1" id="KW-0812">Transmembrane</keyword>
<keyword evidence="1" id="KW-0998">Cell outer membrane</keyword>
<dbReference type="InterPro" id="IPR032508">
    <property type="entry name" value="FecR_C"/>
</dbReference>
<protein>
    <submittedName>
        <fullName evidence="5">TonB-dependent receptor</fullName>
    </submittedName>
</protein>
<dbReference type="Pfam" id="PF16344">
    <property type="entry name" value="FecR_C"/>
    <property type="match status" value="1"/>
</dbReference>
<dbReference type="InterPro" id="IPR023996">
    <property type="entry name" value="TonB-dep_OMP_SusC/RagA"/>
</dbReference>
<feature type="region of interest" description="Disordered" evidence="2">
    <location>
        <begin position="115"/>
        <end position="153"/>
    </location>
</feature>
<dbReference type="Pfam" id="PF13715">
    <property type="entry name" value="CarbopepD_reg_2"/>
    <property type="match status" value="1"/>
</dbReference>
<reference evidence="6" key="1">
    <citation type="journal article" date="2019" name="Int. J. Syst. Evol. Microbiol.">
        <title>The Global Catalogue of Microorganisms (GCM) 10K type strain sequencing project: providing services to taxonomists for standard genome sequencing and annotation.</title>
        <authorList>
            <consortium name="The Broad Institute Genomics Platform"/>
            <consortium name="The Broad Institute Genome Sequencing Center for Infectious Disease"/>
            <person name="Wu L."/>
            <person name="Ma J."/>
        </authorList>
    </citation>
    <scope>NUCLEOTIDE SEQUENCE [LARGE SCALE GENOMIC DNA]</scope>
    <source>
        <strain evidence="6">JCM 17841</strain>
    </source>
</reference>
<evidence type="ECO:0000313" key="5">
    <source>
        <dbReference type="EMBL" id="GAA4496226.1"/>
    </source>
</evidence>
<dbReference type="NCBIfam" id="TIGR04056">
    <property type="entry name" value="OMP_RagA_SusC"/>
    <property type="match status" value="1"/>
</dbReference>
<dbReference type="InterPro" id="IPR008969">
    <property type="entry name" value="CarboxyPept-like_regulatory"/>
</dbReference>
<organism evidence="5 6">
    <name type="scientific">Hymenobacter ginsengisoli</name>
    <dbReference type="NCBI Taxonomy" id="1051626"/>
    <lineage>
        <taxon>Bacteria</taxon>
        <taxon>Pseudomonadati</taxon>
        <taxon>Bacteroidota</taxon>
        <taxon>Cytophagia</taxon>
        <taxon>Cytophagales</taxon>
        <taxon>Hymenobacteraceae</taxon>
        <taxon>Hymenobacter</taxon>
    </lineage>
</organism>
<dbReference type="InterPro" id="IPR039426">
    <property type="entry name" value="TonB-dep_rcpt-like"/>
</dbReference>
<name>A0ABP8Q379_9BACT</name>
<keyword evidence="1" id="KW-0472">Membrane</keyword>
<dbReference type="Gene3D" id="2.170.130.10">
    <property type="entry name" value="TonB-dependent receptor, plug domain"/>
    <property type="match status" value="1"/>
</dbReference>
<feature type="domain" description="Protein FecR C-terminal" evidence="4">
    <location>
        <begin position="38"/>
        <end position="102"/>
    </location>
</feature>
<comment type="subcellular location">
    <subcellularLocation>
        <location evidence="1">Cell outer membrane</location>
        <topology evidence="1">Multi-pass membrane protein</topology>
    </subcellularLocation>
</comment>
<evidence type="ECO:0000313" key="6">
    <source>
        <dbReference type="Proteomes" id="UP001501243"/>
    </source>
</evidence>
<evidence type="ECO:0000256" key="1">
    <source>
        <dbReference type="PROSITE-ProRule" id="PRU01360"/>
    </source>
</evidence>
<keyword evidence="6" id="KW-1185">Reference proteome</keyword>
<feature type="domain" description="TonB-dependent receptor plug" evidence="3">
    <location>
        <begin position="229"/>
        <end position="338"/>
    </location>
</feature>
<dbReference type="Gene3D" id="2.60.40.1120">
    <property type="entry name" value="Carboxypeptidase-like, regulatory domain"/>
    <property type="match status" value="1"/>
</dbReference>
<keyword evidence="5" id="KW-0675">Receptor</keyword>
<keyword evidence="1" id="KW-0813">Transport</keyword>
<dbReference type="EMBL" id="BAABGQ010000005">
    <property type="protein sequence ID" value="GAA4496226.1"/>
    <property type="molecule type" value="Genomic_DNA"/>
</dbReference>
<comment type="similarity">
    <text evidence="1">Belongs to the TonB-dependent receptor family.</text>
</comment>
<sequence>MALLLGSLPAVSKAQSALPLAMQTMPAPPVDEVRSPARQQSLEDFLQELRHTYGVTFLYRSQLTEGKFVAPAHPTFKSLDEALRYLSKHSGLRFKLLSNGTYVVVPDAAARRGQPIDSLGTSSAAGAGTSRRQRLADGRVTGKVTDSKGGGLPGVTVRVKNGTMGTTTDAEGNFALDVPASATLVISSVGYATQEVVVGSQSTINVSLADDSQQLSEAVVVGYLTQERQNVTGSVATVGATEVRRAPVASVGEAIQGRLAGVQVTNSGVPGQGPVVNIRGLGSLGGSNSGPLYVVDGLWIEPTSSAGRDINPADIESVQVLKDAASLAPYGNSGANGVIVITTKKGKQGTPAISFNASAGVQNLVKRLDLANAAQWAAVNNQAYDNAGLPRQPYAANLPAGIDTDWQKELFKQGSVQDYNLGFSGGGPSSNFNVSGGYFKQQGTIIGPQFERFTARVNTGFNRGRLRVGENLQLVRANQTYVNGGPFTEVLRMPAVIPVYDPTVPGGFGIGNNNAITFGTNPIALQRLLNSTSTNNRVLGNVYAEVQIFDFLRYRLNLGLEYHGFRDQQRRQYGVWRRNDATTPSYFGDDQGNELFGQAENTLTFDKSFGEHNLTAVAGYSRQRRSFEFTRGVNFGYGTGPVYYWALDAGSQTPQVIGSSYVQGKESFFGQVSYDYNRRFLVTGAFRRDGSSQFAPDRRWGNFGAGSVGWRISKEKFMENVTAISDLKLRASYGSLGNQYLSGAYGGSYLYQGALNTNANYVLGTSQTIQNGAIQTTLASNVRWEERRTQNYGFDLALLENRFSLSADYYISRTANALVAPNLPQVLGNAGALPFQNLGLLENRGFEFKVGYADDRKDFKYSASANLTTLTNKVLNLNSGSIEGSPTNFLTGGPGSTTRTEVGYEVGSFYLYQFDGIYQTGDKNIPAGLQAGDVRYKDTNGDGQITDADRVHVGRVFPRLQYGLNLTASYGGFDVAAFFQGVQGNTVFNDAKYWLERTDDNNNHLAGFSPWTPTNPSTTTPRAIIAGGPNGGTAPGNNDRYNTTRWLEDGSYLRLKNVQLGYSLPKGLLERTKYIGSLRLFLTGQNVFTVTKYSGYDPETVGQGSLARGVDAGSYPNLRSFTLGLQAGF</sequence>
<proteinExistence type="inferred from homology"/>
<gene>
    <name evidence="5" type="ORF">GCM10023172_09150</name>
</gene>